<dbReference type="GO" id="GO:0006508">
    <property type="term" value="P:proteolysis"/>
    <property type="evidence" value="ECO:0007669"/>
    <property type="project" value="InterPro"/>
</dbReference>
<dbReference type="EMBL" id="CP022203">
    <property type="protein sequence ID" value="ATB44997.1"/>
    <property type="molecule type" value="Genomic_DNA"/>
</dbReference>
<dbReference type="KEGG" id="mmas:MYMAC_000580"/>
<dbReference type="Proteomes" id="UP000217343">
    <property type="component" value="Chromosome"/>
</dbReference>
<protein>
    <submittedName>
        <fullName evidence="4">Peptidase</fullName>
    </submittedName>
</protein>
<dbReference type="OrthoDB" id="9792074at2"/>
<dbReference type="Pfam" id="PF02557">
    <property type="entry name" value="VanY"/>
    <property type="match status" value="1"/>
</dbReference>
<evidence type="ECO:0000259" key="2">
    <source>
        <dbReference type="Pfam" id="PF01471"/>
    </source>
</evidence>
<dbReference type="PANTHER" id="PTHR34385:SF1">
    <property type="entry name" value="PEPTIDOGLYCAN L-ALANYL-D-GLUTAMATE ENDOPEPTIDASE CWLK"/>
    <property type="match status" value="1"/>
</dbReference>
<name>A0A250JNC7_9BACT</name>
<dbReference type="InterPro" id="IPR002477">
    <property type="entry name" value="Peptidoglycan-bd-like"/>
</dbReference>
<organism evidence="4 5">
    <name type="scientific">Corallococcus macrosporus DSM 14697</name>
    <dbReference type="NCBI Taxonomy" id="1189310"/>
    <lineage>
        <taxon>Bacteria</taxon>
        <taxon>Pseudomonadati</taxon>
        <taxon>Myxococcota</taxon>
        <taxon>Myxococcia</taxon>
        <taxon>Myxococcales</taxon>
        <taxon>Cystobacterineae</taxon>
        <taxon>Myxococcaceae</taxon>
        <taxon>Corallococcus</taxon>
    </lineage>
</organism>
<reference evidence="4 5" key="1">
    <citation type="submission" date="2017-06" db="EMBL/GenBank/DDBJ databases">
        <title>Sequencing and comparative analysis of myxobacterial genomes.</title>
        <authorList>
            <person name="Rupp O."/>
            <person name="Goesmann A."/>
            <person name="Sogaard-Andersen L."/>
        </authorList>
    </citation>
    <scope>NUCLEOTIDE SEQUENCE [LARGE SCALE GENOMIC DNA]</scope>
    <source>
        <strain evidence="4 5">DSM 14697</strain>
    </source>
</reference>
<dbReference type="RefSeq" id="WP_095956946.1">
    <property type="nucleotide sequence ID" value="NZ_CP022203.1"/>
</dbReference>
<feature type="domain" description="Peptidoglycan binding-like" evidence="2">
    <location>
        <begin position="172"/>
        <end position="228"/>
    </location>
</feature>
<dbReference type="GO" id="GO:0008233">
    <property type="term" value="F:peptidase activity"/>
    <property type="evidence" value="ECO:0007669"/>
    <property type="project" value="InterPro"/>
</dbReference>
<gene>
    <name evidence="4" type="ORF">MYMAC_000580</name>
</gene>
<dbReference type="SUPFAM" id="SSF55166">
    <property type="entry name" value="Hedgehog/DD-peptidase"/>
    <property type="match status" value="1"/>
</dbReference>
<feature type="domain" description="D-alanyl-D-alanine carboxypeptidase-like core" evidence="3">
    <location>
        <begin position="268"/>
        <end position="371"/>
    </location>
</feature>
<dbReference type="Pfam" id="PF01471">
    <property type="entry name" value="PG_binding_1"/>
    <property type="match status" value="3"/>
</dbReference>
<dbReference type="InterPro" id="IPR058193">
    <property type="entry name" value="VanY/YodJ_core_dom"/>
</dbReference>
<feature type="compositionally biased region" description="Low complexity" evidence="1">
    <location>
        <begin position="1"/>
        <end position="20"/>
    </location>
</feature>
<evidence type="ECO:0000256" key="1">
    <source>
        <dbReference type="SAM" id="MobiDB-lite"/>
    </source>
</evidence>
<proteinExistence type="predicted"/>
<dbReference type="AlphaFoldDB" id="A0A250JNC7"/>
<feature type="domain" description="Peptidoglycan binding-like" evidence="2">
    <location>
        <begin position="98"/>
        <end position="154"/>
    </location>
</feature>
<feature type="region of interest" description="Disordered" evidence="1">
    <location>
        <begin position="1"/>
        <end position="24"/>
    </location>
</feature>
<evidence type="ECO:0000259" key="3">
    <source>
        <dbReference type="Pfam" id="PF02557"/>
    </source>
</evidence>
<keyword evidence="5" id="KW-1185">Reference proteome</keyword>
<dbReference type="InterPro" id="IPR052179">
    <property type="entry name" value="DD-CPase-like"/>
</dbReference>
<feature type="domain" description="Peptidoglycan binding-like" evidence="2">
    <location>
        <begin position="28"/>
        <end position="84"/>
    </location>
</feature>
<evidence type="ECO:0000313" key="4">
    <source>
        <dbReference type="EMBL" id="ATB44997.1"/>
    </source>
</evidence>
<dbReference type="Gene3D" id="1.10.101.10">
    <property type="entry name" value="PGBD-like superfamily/PGBD"/>
    <property type="match status" value="3"/>
</dbReference>
<sequence length="372" mass="38180">MVAIARSSAAASSSASRSASPTLRMGARGAAVTTLQNQLRAAGFNPGASDGVFGPKTLAAVQAFQRARGLQVDGIAGPKTRGALSSAGATPTLRNGARGAAVTTLQNKLKAAGFNPGAADGVFGPKTQSAVQSFQRARGLQVDGVVGPKTWQALNSAGVSGGSGPTLRNGARGEPVRALQQRLNQLGFSSGTADGVFGPKTLSAVKAFQQSRGLTADGIVGPKTWDKLGINVQGPVTNPGGGGGGRVVTGYVNGQPRRISLSPVPNGKEMRTDAAAAFNRMHAAARAQGITLKVNSGFRSMAEQEALYRAYKNGTGNLAAPPGYSNHQGGIAVDINTGGTGTSTYRWLANNARNFGFVRTVPSEPWHWEYRP</sequence>
<dbReference type="InterPro" id="IPR003709">
    <property type="entry name" value="VanY-like_core_dom"/>
</dbReference>
<dbReference type="CDD" id="cd14852">
    <property type="entry name" value="LD-carboxypeptidase"/>
    <property type="match status" value="1"/>
</dbReference>
<dbReference type="InterPro" id="IPR009045">
    <property type="entry name" value="Zn_M74/Hedgehog-like"/>
</dbReference>
<evidence type="ECO:0000313" key="5">
    <source>
        <dbReference type="Proteomes" id="UP000217343"/>
    </source>
</evidence>
<dbReference type="Gene3D" id="3.30.1380.10">
    <property type="match status" value="1"/>
</dbReference>
<dbReference type="PANTHER" id="PTHR34385">
    <property type="entry name" value="D-ALANYL-D-ALANINE CARBOXYPEPTIDASE"/>
    <property type="match status" value="1"/>
</dbReference>
<dbReference type="InterPro" id="IPR036366">
    <property type="entry name" value="PGBDSf"/>
</dbReference>
<dbReference type="InterPro" id="IPR036365">
    <property type="entry name" value="PGBD-like_sf"/>
</dbReference>
<accession>A0A250JNC7</accession>
<dbReference type="SUPFAM" id="SSF47090">
    <property type="entry name" value="PGBD-like"/>
    <property type="match status" value="3"/>
</dbReference>